<reference evidence="1" key="1">
    <citation type="submission" date="2014-11" db="EMBL/GenBank/DDBJ databases">
        <authorList>
            <person name="Amaro Gonzalez C."/>
        </authorList>
    </citation>
    <scope>NUCLEOTIDE SEQUENCE</scope>
</reference>
<protein>
    <submittedName>
        <fullName evidence="1">Uncharacterized protein</fullName>
    </submittedName>
</protein>
<accession>A0A0E9RY77</accession>
<dbReference type="AlphaFoldDB" id="A0A0E9RY77"/>
<name>A0A0E9RY77_ANGAN</name>
<reference evidence="1" key="2">
    <citation type="journal article" date="2015" name="Fish Shellfish Immunol.">
        <title>Early steps in the European eel (Anguilla anguilla)-Vibrio vulnificus interaction in the gills: Role of the RtxA13 toxin.</title>
        <authorList>
            <person name="Callol A."/>
            <person name="Pajuelo D."/>
            <person name="Ebbesson L."/>
            <person name="Teles M."/>
            <person name="MacKenzie S."/>
            <person name="Amaro C."/>
        </authorList>
    </citation>
    <scope>NUCLEOTIDE SEQUENCE</scope>
</reference>
<proteinExistence type="predicted"/>
<sequence length="35" mass="4257">MTTLDSRGQDFRSIFRALKRRRKPKTFAKHLTQQH</sequence>
<organism evidence="1">
    <name type="scientific">Anguilla anguilla</name>
    <name type="common">European freshwater eel</name>
    <name type="synonym">Muraena anguilla</name>
    <dbReference type="NCBI Taxonomy" id="7936"/>
    <lineage>
        <taxon>Eukaryota</taxon>
        <taxon>Metazoa</taxon>
        <taxon>Chordata</taxon>
        <taxon>Craniata</taxon>
        <taxon>Vertebrata</taxon>
        <taxon>Euteleostomi</taxon>
        <taxon>Actinopterygii</taxon>
        <taxon>Neopterygii</taxon>
        <taxon>Teleostei</taxon>
        <taxon>Anguilliformes</taxon>
        <taxon>Anguillidae</taxon>
        <taxon>Anguilla</taxon>
    </lineage>
</organism>
<evidence type="ECO:0000313" key="1">
    <source>
        <dbReference type="EMBL" id="JAH33822.1"/>
    </source>
</evidence>
<dbReference type="EMBL" id="GBXM01074755">
    <property type="protein sequence ID" value="JAH33822.1"/>
    <property type="molecule type" value="Transcribed_RNA"/>
</dbReference>